<accession>A0ABM6Z655</accession>
<evidence type="ECO:0000256" key="6">
    <source>
        <dbReference type="ARBA" id="ARBA00022842"/>
    </source>
</evidence>
<sequence length="481" mass="52255">MQKGASRDEGRPPPARRVFGIETEFGVTCASTRGGPPPLDADQAARELFEPVVQRGRSSNVFTRSGGRLYLDVGSHPEYATAECDRLEDLLAQDRAGELVMADLADQATSRLSRAGVDGRVHLLKTNSDTQGNGFGCHENYLVHRRSSFLDEVRALVPHLVTRQLLVGSGHILPAAGGAPARYVLSQRADQVWETVSSATTRARPMVNTRDEPLARAEDYRRVHVIVGDSNIAQGSTLLKVASVDLLLDYLESGGDLSDLALADPVRAVRDTCRDLTGGALLERDMGGTITAREVQEEHLRRVRSHVQYHRDLTGLQAAALDLWERGLQAVAAGDPDLVADELDWAAKLRLLTRLTERLGTDLSDPRAARLALAYHDVSATAGLRDRLEASGALRCYVDREACQAAVDTPPATTRAHLRGRAVALAEDTRQDLTVDWVSLRLDDGSLPVISLRDPFASADERVDALMAEMESRSGRLSAGV</sequence>
<dbReference type="Pfam" id="PF03136">
    <property type="entry name" value="Pup_ligase"/>
    <property type="match status" value="1"/>
</dbReference>
<evidence type="ECO:0000256" key="1">
    <source>
        <dbReference type="ARBA" id="ARBA00022598"/>
    </source>
</evidence>
<organism evidence="8 9">
    <name type="scientific">Actinomyces lilanjuaniae</name>
    <dbReference type="NCBI Taxonomy" id="2321394"/>
    <lineage>
        <taxon>Bacteria</taxon>
        <taxon>Bacillati</taxon>
        <taxon>Actinomycetota</taxon>
        <taxon>Actinomycetes</taxon>
        <taxon>Actinomycetales</taxon>
        <taxon>Actinomycetaceae</taxon>
        <taxon>Actinomyces</taxon>
    </lineage>
</organism>
<keyword evidence="9" id="KW-1185">Reference proteome</keyword>
<evidence type="ECO:0000256" key="5">
    <source>
        <dbReference type="ARBA" id="ARBA00022840"/>
    </source>
</evidence>
<dbReference type="Proteomes" id="UP000273001">
    <property type="component" value="Chromosome"/>
</dbReference>
<gene>
    <name evidence="8" type="primary">pafA</name>
    <name evidence="8" type="ORF">D5R93_07080</name>
</gene>
<protein>
    <recommendedName>
        <fullName evidence="7">Pup--protein ligase</fullName>
        <ecNumber evidence="7">6.3.1.19</ecNumber>
    </recommendedName>
</protein>
<dbReference type="GO" id="GO:0016874">
    <property type="term" value="F:ligase activity"/>
    <property type="evidence" value="ECO:0007669"/>
    <property type="project" value="UniProtKB-KW"/>
</dbReference>
<keyword evidence="4" id="KW-0833">Ubl conjugation pathway</keyword>
<keyword evidence="6" id="KW-0460">Magnesium</keyword>
<proteinExistence type="predicted"/>
<dbReference type="InterPro" id="IPR022279">
    <property type="entry name" value="Pup_ligase"/>
</dbReference>
<keyword evidence="5" id="KW-0067">ATP-binding</keyword>
<dbReference type="PANTHER" id="PTHR42307:SF3">
    <property type="entry name" value="PUP--PROTEIN LIGASE"/>
    <property type="match status" value="1"/>
</dbReference>
<dbReference type="EC" id="6.3.1.19" evidence="7"/>
<keyword evidence="1 8" id="KW-0436">Ligase</keyword>
<reference evidence="8 9" key="1">
    <citation type="submission" date="2018-09" db="EMBL/GenBank/DDBJ databases">
        <authorList>
            <person name="Li J."/>
        </authorList>
    </citation>
    <scope>NUCLEOTIDE SEQUENCE [LARGE SCALE GENOMIC DNA]</scope>
    <source>
        <strain evidence="8 9">2129</strain>
    </source>
</reference>
<keyword evidence="2" id="KW-0479">Metal-binding</keyword>
<dbReference type="EMBL" id="CP032514">
    <property type="protein sequence ID" value="AYD90869.1"/>
    <property type="molecule type" value="Genomic_DNA"/>
</dbReference>
<evidence type="ECO:0000256" key="7">
    <source>
        <dbReference type="NCBIfam" id="TIGR03686"/>
    </source>
</evidence>
<dbReference type="PANTHER" id="PTHR42307">
    <property type="entry name" value="PUP DEAMIDASE/DEPUPYLASE"/>
    <property type="match status" value="1"/>
</dbReference>
<evidence type="ECO:0000313" key="9">
    <source>
        <dbReference type="Proteomes" id="UP000273001"/>
    </source>
</evidence>
<dbReference type="NCBIfam" id="TIGR03686">
    <property type="entry name" value="pupylate_PafA"/>
    <property type="match status" value="1"/>
</dbReference>
<name>A0ABM6Z655_9ACTO</name>
<dbReference type="InterPro" id="IPR004347">
    <property type="entry name" value="Pup_ligase/deamidase"/>
</dbReference>
<keyword evidence="3" id="KW-0547">Nucleotide-binding</keyword>
<evidence type="ECO:0000256" key="4">
    <source>
        <dbReference type="ARBA" id="ARBA00022786"/>
    </source>
</evidence>
<evidence type="ECO:0000313" key="8">
    <source>
        <dbReference type="EMBL" id="AYD90869.1"/>
    </source>
</evidence>
<evidence type="ECO:0000256" key="3">
    <source>
        <dbReference type="ARBA" id="ARBA00022741"/>
    </source>
</evidence>
<evidence type="ECO:0000256" key="2">
    <source>
        <dbReference type="ARBA" id="ARBA00022723"/>
    </source>
</evidence>